<evidence type="ECO:0000256" key="1">
    <source>
        <dbReference type="SAM" id="MobiDB-lite"/>
    </source>
</evidence>
<evidence type="ECO:0000313" key="3">
    <source>
        <dbReference type="RefSeq" id="XP_033460264.1"/>
    </source>
</evidence>
<reference evidence="3" key="2">
    <citation type="submission" date="2020-04" db="EMBL/GenBank/DDBJ databases">
        <authorList>
            <consortium name="NCBI Genome Project"/>
        </authorList>
    </citation>
    <scope>NUCLEOTIDE SEQUENCE</scope>
    <source>
        <strain evidence="3">CBS 342.82</strain>
    </source>
</reference>
<protein>
    <submittedName>
        <fullName evidence="3">Uncharacterized protein</fullName>
    </submittedName>
</protein>
<keyword evidence="2" id="KW-1185">Reference proteome</keyword>
<gene>
    <name evidence="3" type="ORF">K489DRAFT_227829</name>
</gene>
<dbReference type="GeneID" id="54357580"/>
<evidence type="ECO:0000313" key="2">
    <source>
        <dbReference type="Proteomes" id="UP000504637"/>
    </source>
</evidence>
<reference evidence="3" key="1">
    <citation type="submission" date="2020-01" db="EMBL/GenBank/DDBJ databases">
        <authorList>
            <consortium name="DOE Joint Genome Institute"/>
            <person name="Haridas S."/>
            <person name="Albert R."/>
            <person name="Binder M."/>
            <person name="Bloem J."/>
            <person name="Labutti K."/>
            <person name="Salamov A."/>
            <person name="Andreopoulos B."/>
            <person name="Baker S.E."/>
            <person name="Barry K."/>
            <person name="Bills G."/>
            <person name="Bluhm B.H."/>
            <person name="Cannon C."/>
            <person name="Castanera R."/>
            <person name="Culley D.E."/>
            <person name="Daum C."/>
            <person name="Ezra D."/>
            <person name="Gonzalez J.B."/>
            <person name="Henrissat B."/>
            <person name="Kuo A."/>
            <person name="Liang C."/>
            <person name="Lipzen A."/>
            <person name="Lutzoni F."/>
            <person name="Magnuson J."/>
            <person name="Mondo S."/>
            <person name="Nolan M."/>
            <person name="Ohm R."/>
            <person name="Pangilinan J."/>
            <person name="Park H.-J."/>
            <person name="Ramirez L."/>
            <person name="Alfaro M."/>
            <person name="Sun H."/>
            <person name="Tritt A."/>
            <person name="Yoshinaga Y."/>
            <person name="Zwiers L.-H."/>
            <person name="Turgeon B.G."/>
            <person name="Goodwin S.B."/>
            <person name="Spatafora J.W."/>
            <person name="Crous P.W."/>
            <person name="Grigoriev I.V."/>
        </authorList>
    </citation>
    <scope>NUCLEOTIDE SEQUENCE</scope>
    <source>
        <strain evidence="3">CBS 342.82</strain>
    </source>
</reference>
<dbReference type="Proteomes" id="UP000504637">
    <property type="component" value="Unplaced"/>
</dbReference>
<name>A0A6J3M5S3_9PEZI</name>
<dbReference type="RefSeq" id="XP_033460264.1">
    <property type="nucleotide sequence ID" value="XM_033599781.1"/>
</dbReference>
<accession>A0A6J3M5S3</accession>
<dbReference type="AlphaFoldDB" id="A0A6J3M5S3"/>
<organism evidence="3">
    <name type="scientific">Dissoconium aciculare CBS 342.82</name>
    <dbReference type="NCBI Taxonomy" id="1314786"/>
    <lineage>
        <taxon>Eukaryota</taxon>
        <taxon>Fungi</taxon>
        <taxon>Dikarya</taxon>
        <taxon>Ascomycota</taxon>
        <taxon>Pezizomycotina</taxon>
        <taxon>Dothideomycetes</taxon>
        <taxon>Dothideomycetidae</taxon>
        <taxon>Mycosphaerellales</taxon>
        <taxon>Dissoconiaceae</taxon>
        <taxon>Dissoconium</taxon>
    </lineage>
</organism>
<reference evidence="3" key="3">
    <citation type="submission" date="2025-08" db="UniProtKB">
        <authorList>
            <consortium name="RefSeq"/>
        </authorList>
    </citation>
    <scope>IDENTIFICATION</scope>
    <source>
        <strain evidence="3">CBS 342.82</strain>
    </source>
</reference>
<proteinExistence type="predicted"/>
<sequence length="66" mass="7339">MSAYVRGLSAASGYIKERKSEHRAISCKWHLFLRSASHGSTAQAERQRSTHQSAALVIPPSKQVHH</sequence>
<feature type="region of interest" description="Disordered" evidence="1">
    <location>
        <begin position="40"/>
        <end position="66"/>
    </location>
</feature>